<dbReference type="AlphaFoldDB" id="A0A437K496"/>
<sequence length="303" mass="34796">MDYHLLTFVTVAEKKNFTRAAEELHITQSAVTLSIKALEKKYEVKFFDRTNKYVRLTRAGEILYYHAKRILKEYEQVDSLIHDMTKVVSGPLLIGSSYTFGEYLLPRFISDFMKVHQLIEPKVTIQNSSKIINQVLEGSLDIGIIDGEIKSHPQLHITPFEQDELVIIVSADHPLASFRTIDLDSLYGETWILREEGSGTREVIDKLFKEHAFSPLILRSFGSTQIIKESVEAGIGISIVSNYSIQKELHMKTIHPIRLKNKQINRHFSYVLSKTDIHPLSVELFTQYLQTKNVLTLEAISYK</sequence>
<dbReference type="PANTHER" id="PTHR30126:SF40">
    <property type="entry name" value="HTH-TYPE TRANSCRIPTIONAL REGULATOR GLTR"/>
    <property type="match status" value="1"/>
</dbReference>
<keyword evidence="4" id="KW-0804">Transcription</keyword>
<evidence type="ECO:0000256" key="3">
    <source>
        <dbReference type="ARBA" id="ARBA00023125"/>
    </source>
</evidence>
<dbReference type="FunFam" id="1.10.10.10:FF:000001">
    <property type="entry name" value="LysR family transcriptional regulator"/>
    <property type="match status" value="1"/>
</dbReference>
<dbReference type="InterPro" id="IPR036388">
    <property type="entry name" value="WH-like_DNA-bd_sf"/>
</dbReference>
<dbReference type="Pfam" id="PF00126">
    <property type="entry name" value="HTH_1"/>
    <property type="match status" value="1"/>
</dbReference>
<dbReference type="PRINTS" id="PR00039">
    <property type="entry name" value="HTHLYSR"/>
</dbReference>
<dbReference type="GO" id="GO:0003700">
    <property type="term" value="F:DNA-binding transcription factor activity"/>
    <property type="evidence" value="ECO:0007669"/>
    <property type="project" value="InterPro"/>
</dbReference>
<evidence type="ECO:0000256" key="1">
    <source>
        <dbReference type="ARBA" id="ARBA00009437"/>
    </source>
</evidence>
<dbReference type="PANTHER" id="PTHR30126">
    <property type="entry name" value="HTH-TYPE TRANSCRIPTIONAL REGULATOR"/>
    <property type="match status" value="1"/>
</dbReference>
<accession>A0A437K496</accession>
<dbReference type="InterPro" id="IPR036390">
    <property type="entry name" value="WH_DNA-bd_sf"/>
</dbReference>
<dbReference type="InterPro" id="IPR000847">
    <property type="entry name" value="LysR_HTH_N"/>
</dbReference>
<feature type="domain" description="HTH lysR-type" evidence="5">
    <location>
        <begin position="1"/>
        <end position="57"/>
    </location>
</feature>
<evidence type="ECO:0000256" key="4">
    <source>
        <dbReference type="ARBA" id="ARBA00023163"/>
    </source>
</evidence>
<dbReference type="GO" id="GO:0000976">
    <property type="term" value="F:transcription cis-regulatory region binding"/>
    <property type="evidence" value="ECO:0007669"/>
    <property type="project" value="TreeGrafter"/>
</dbReference>
<comment type="similarity">
    <text evidence="1">Belongs to the LysR transcriptional regulatory family.</text>
</comment>
<dbReference type="Pfam" id="PF03466">
    <property type="entry name" value="LysR_substrate"/>
    <property type="match status" value="1"/>
</dbReference>
<proteinExistence type="inferred from homology"/>
<dbReference type="Gene3D" id="3.40.190.290">
    <property type="match status" value="1"/>
</dbReference>
<evidence type="ECO:0000313" key="6">
    <source>
        <dbReference type="EMBL" id="RVT57157.1"/>
    </source>
</evidence>
<keyword evidence="3" id="KW-0238">DNA-binding</keyword>
<keyword evidence="7" id="KW-1185">Reference proteome</keyword>
<comment type="caution">
    <text evidence="6">The sequence shown here is derived from an EMBL/GenBank/DDBJ whole genome shotgun (WGS) entry which is preliminary data.</text>
</comment>
<gene>
    <name evidence="6" type="ORF">EM808_25515</name>
</gene>
<dbReference type="SUPFAM" id="SSF53850">
    <property type="entry name" value="Periplasmic binding protein-like II"/>
    <property type="match status" value="1"/>
</dbReference>
<dbReference type="PROSITE" id="PS50931">
    <property type="entry name" value="HTH_LYSR"/>
    <property type="match status" value="1"/>
</dbReference>
<name>A0A437K496_9BACI</name>
<evidence type="ECO:0000259" key="5">
    <source>
        <dbReference type="PROSITE" id="PS50931"/>
    </source>
</evidence>
<dbReference type="Proteomes" id="UP000288024">
    <property type="component" value="Unassembled WGS sequence"/>
</dbReference>
<evidence type="ECO:0000256" key="2">
    <source>
        <dbReference type="ARBA" id="ARBA00023015"/>
    </source>
</evidence>
<dbReference type="Gene3D" id="1.10.10.10">
    <property type="entry name" value="Winged helix-like DNA-binding domain superfamily/Winged helix DNA-binding domain"/>
    <property type="match status" value="1"/>
</dbReference>
<evidence type="ECO:0000313" key="7">
    <source>
        <dbReference type="Proteomes" id="UP000288024"/>
    </source>
</evidence>
<dbReference type="EMBL" id="RZTZ01000019">
    <property type="protein sequence ID" value="RVT57157.1"/>
    <property type="molecule type" value="Genomic_DNA"/>
</dbReference>
<keyword evidence="2" id="KW-0805">Transcription regulation</keyword>
<organism evidence="6 7">
    <name type="scientific">Niallia taxi</name>
    <dbReference type="NCBI Taxonomy" id="2499688"/>
    <lineage>
        <taxon>Bacteria</taxon>
        <taxon>Bacillati</taxon>
        <taxon>Bacillota</taxon>
        <taxon>Bacilli</taxon>
        <taxon>Bacillales</taxon>
        <taxon>Bacillaceae</taxon>
        <taxon>Niallia</taxon>
    </lineage>
</organism>
<protein>
    <submittedName>
        <fullName evidence="6">LysR family transcriptional regulator</fullName>
    </submittedName>
</protein>
<dbReference type="RefSeq" id="WP_127742190.1">
    <property type="nucleotide sequence ID" value="NZ_CAJCKN010000068.1"/>
</dbReference>
<dbReference type="SUPFAM" id="SSF46785">
    <property type="entry name" value="Winged helix' DNA-binding domain"/>
    <property type="match status" value="1"/>
</dbReference>
<dbReference type="CDD" id="cd08420">
    <property type="entry name" value="PBP2_CysL_like"/>
    <property type="match status" value="1"/>
</dbReference>
<dbReference type="InterPro" id="IPR005119">
    <property type="entry name" value="LysR_subst-bd"/>
</dbReference>
<reference evidence="6 7" key="1">
    <citation type="submission" date="2019-01" db="EMBL/GenBank/DDBJ databases">
        <title>Bacillus sp. M5HDSG1-1, whole genome shotgun sequence.</title>
        <authorList>
            <person name="Tuo L."/>
        </authorList>
    </citation>
    <scope>NUCLEOTIDE SEQUENCE [LARGE SCALE GENOMIC DNA]</scope>
    <source>
        <strain evidence="6 7">M5HDSG1-1</strain>
    </source>
</reference>